<dbReference type="InterPro" id="IPR036866">
    <property type="entry name" value="RibonucZ/Hydroxyglut_hydro"/>
</dbReference>
<organism evidence="5 6">
    <name type="scientific">Microdochium bolleyi</name>
    <dbReference type="NCBI Taxonomy" id="196109"/>
    <lineage>
        <taxon>Eukaryota</taxon>
        <taxon>Fungi</taxon>
        <taxon>Dikarya</taxon>
        <taxon>Ascomycota</taxon>
        <taxon>Pezizomycotina</taxon>
        <taxon>Sordariomycetes</taxon>
        <taxon>Xylariomycetidae</taxon>
        <taxon>Xylariales</taxon>
        <taxon>Microdochiaceae</taxon>
        <taxon>Microdochium</taxon>
    </lineage>
</organism>
<dbReference type="InterPro" id="IPR051013">
    <property type="entry name" value="MBL_superfamily_lactonases"/>
</dbReference>
<sequence length="327" mass="35752">MNSSGPSLLALGIPESSTVLLDLGLCKDWEENSQPGFVGPIKENGFSISFDTDVATILRGHGEDIAQVGAIIWSHWHFDHSGDRITFPTMIDLIVGPGFKSNVMPGDPTNKDSHVDERAWQDRALHEIDFGGGGGPCGSTGHPHRMLRTGKFQADDCYGDGSFYLLNSAGHDAGRPSPWRPLPETIAPSRSGASRLATCPGRPFLAIHPRKNPEQPFFDPVTGEGWHDDAAVAKDSITKLAKVDAYDNIFPVMAHDMTLGGVIDLYPRPANAWMAKRWKEQTWWKFLVSFTPAIEEALASPLPHKVEMIPAVSYEQVVHESRPPKGG</sequence>
<dbReference type="EMBL" id="KQ964264">
    <property type="protein sequence ID" value="KXJ87178.1"/>
    <property type="molecule type" value="Genomic_DNA"/>
</dbReference>
<reference evidence="6" key="1">
    <citation type="submission" date="2016-02" db="EMBL/GenBank/DDBJ databases">
        <title>Draft genome sequence of Microdochium bolleyi, a fungal endophyte of beachgrass.</title>
        <authorList>
            <consortium name="DOE Joint Genome Institute"/>
            <person name="David A.S."/>
            <person name="May G."/>
            <person name="Haridas S."/>
            <person name="Lim J."/>
            <person name="Wang M."/>
            <person name="Labutti K."/>
            <person name="Lipzen A."/>
            <person name="Barry K."/>
            <person name="Grigoriev I.V."/>
        </authorList>
    </citation>
    <scope>NUCLEOTIDE SEQUENCE [LARGE SCALE GENOMIC DNA]</scope>
    <source>
        <strain evidence="6">J235TASD1</strain>
    </source>
</reference>
<keyword evidence="4" id="KW-0862">Zinc</keyword>
<dbReference type="Gene3D" id="3.60.15.10">
    <property type="entry name" value="Ribonuclease Z/Hydroxyacylglutathione hydrolase-like"/>
    <property type="match status" value="1"/>
</dbReference>
<evidence type="ECO:0000256" key="3">
    <source>
        <dbReference type="ARBA" id="ARBA00022801"/>
    </source>
</evidence>
<keyword evidence="6" id="KW-1185">Reference proteome</keyword>
<evidence type="ECO:0000256" key="2">
    <source>
        <dbReference type="ARBA" id="ARBA00022723"/>
    </source>
</evidence>
<dbReference type="PANTHER" id="PTHR42978:SF5">
    <property type="entry name" value="METALLO-BETA-LACTAMASE DOMAIN-CONTAINING PROTEIN"/>
    <property type="match status" value="1"/>
</dbReference>
<dbReference type="SUPFAM" id="SSF56281">
    <property type="entry name" value="Metallo-hydrolase/oxidoreductase"/>
    <property type="match status" value="1"/>
</dbReference>
<gene>
    <name evidence="5" type="ORF">Micbo1qcDRAFT_208568</name>
</gene>
<evidence type="ECO:0008006" key="7">
    <source>
        <dbReference type="Google" id="ProtNLM"/>
    </source>
</evidence>
<dbReference type="AlphaFoldDB" id="A0A136IQK6"/>
<evidence type="ECO:0000256" key="4">
    <source>
        <dbReference type="ARBA" id="ARBA00022833"/>
    </source>
</evidence>
<proteinExistence type="inferred from homology"/>
<evidence type="ECO:0000313" key="5">
    <source>
        <dbReference type="EMBL" id="KXJ87178.1"/>
    </source>
</evidence>
<comment type="similarity">
    <text evidence="1">Belongs to the metallo-beta-lactamase superfamily.</text>
</comment>
<evidence type="ECO:0000256" key="1">
    <source>
        <dbReference type="ARBA" id="ARBA00007749"/>
    </source>
</evidence>
<dbReference type="InParanoid" id="A0A136IQK6"/>
<dbReference type="Proteomes" id="UP000070501">
    <property type="component" value="Unassembled WGS sequence"/>
</dbReference>
<accession>A0A136IQK6</accession>
<name>A0A136IQK6_9PEZI</name>
<dbReference type="OrthoDB" id="10250730at2759"/>
<evidence type="ECO:0000313" key="6">
    <source>
        <dbReference type="Proteomes" id="UP000070501"/>
    </source>
</evidence>
<dbReference type="STRING" id="196109.A0A136IQK6"/>
<dbReference type="GO" id="GO:0046872">
    <property type="term" value="F:metal ion binding"/>
    <property type="evidence" value="ECO:0007669"/>
    <property type="project" value="UniProtKB-KW"/>
</dbReference>
<keyword evidence="2" id="KW-0479">Metal-binding</keyword>
<keyword evidence="3" id="KW-0378">Hydrolase</keyword>
<dbReference type="GO" id="GO:0016787">
    <property type="term" value="F:hydrolase activity"/>
    <property type="evidence" value="ECO:0007669"/>
    <property type="project" value="UniProtKB-KW"/>
</dbReference>
<dbReference type="PANTHER" id="PTHR42978">
    <property type="entry name" value="QUORUM-QUENCHING LACTONASE YTNP-RELATED-RELATED"/>
    <property type="match status" value="1"/>
</dbReference>
<protein>
    <recommendedName>
        <fullName evidence="7">Metallo-beta-lactamase domain-containing protein</fullName>
    </recommendedName>
</protein>